<sequence length="629" mass="72549">MDKLPDQENKNDSNADEGEQYENNQQSLAPIYREIAGVTLSTPSQWRGTQQQSTIGKNYKKINIQGHHNTQRQQKIMNQQDLNQQDKTQSQFMMNSSMATAMNPLQQIMDINEELQNEIKDPNFEQNGETVAVNLQDQDAEQREGQNPEDDKKNKLAQLTAQIPYKFDKLRHVDDILDELREYLPINTGKKKKINMFDKPKDPYVLRSIDKLRSLDRQQKRFQNKIENMRDHMTVYEQLRVKPVVQDVNEALAHKAQSGIGALTQRTRNSLVLISNKTEDKKLTSTFYNNKDLKIPPLAFKNDVFKAVPSEMIIQQNPDESILTQLSGVHNTKIDFHQQSKLKRYVKNTRILEALKKKLLKNTSQQMSIIQSFVKVNLPEHGQLPLTEGQFQNLLKCIVDTGFTHDLTATFEIKELIRHGLLLEDLTIKIQLLMLKAGYGVSETQSSNIFIHNKSHINASNPNRSSIHQLSITPRESSSGMDVQQFQREFMRKRMIAEDKIDRYLRDRTTTQLPQSQSTSSFNRYSQNITSRNNGSGSGFSNLNKNGKPLTFLDKYVEANKLSVSNVIDRFPSIEARKKYSNEYSPKMLDTKQIFETIKLAEEEQGIRKNKLILEKLIVIYYLNLSIIG</sequence>
<feature type="region of interest" description="Disordered" evidence="1">
    <location>
        <begin position="1"/>
        <end position="27"/>
    </location>
</feature>
<organism evidence="2 3">
    <name type="scientific">Stylonychia lemnae</name>
    <name type="common">Ciliate</name>
    <dbReference type="NCBI Taxonomy" id="5949"/>
    <lineage>
        <taxon>Eukaryota</taxon>
        <taxon>Sar</taxon>
        <taxon>Alveolata</taxon>
        <taxon>Ciliophora</taxon>
        <taxon>Intramacronucleata</taxon>
        <taxon>Spirotrichea</taxon>
        <taxon>Stichotrichia</taxon>
        <taxon>Sporadotrichida</taxon>
        <taxon>Oxytrichidae</taxon>
        <taxon>Stylonychinae</taxon>
        <taxon>Stylonychia</taxon>
    </lineage>
</organism>
<reference evidence="2 3" key="1">
    <citation type="submission" date="2014-06" db="EMBL/GenBank/DDBJ databases">
        <authorList>
            <person name="Swart Estienne"/>
        </authorList>
    </citation>
    <scope>NUCLEOTIDE SEQUENCE [LARGE SCALE GENOMIC DNA]</scope>
    <source>
        <strain evidence="2 3">130c</strain>
    </source>
</reference>
<dbReference type="EMBL" id="CCKQ01008461">
    <property type="protein sequence ID" value="CDW79918.1"/>
    <property type="molecule type" value="Genomic_DNA"/>
</dbReference>
<feature type="compositionally biased region" description="Low complexity" evidence="1">
    <location>
        <begin position="531"/>
        <end position="541"/>
    </location>
</feature>
<protein>
    <submittedName>
        <fullName evidence="2">Uncharacterized protein</fullName>
    </submittedName>
</protein>
<proteinExistence type="predicted"/>
<keyword evidence="3" id="KW-1185">Reference proteome</keyword>
<evidence type="ECO:0000313" key="2">
    <source>
        <dbReference type="EMBL" id="CDW79918.1"/>
    </source>
</evidence>
<dbReference type="Proteomes" id="UP000039865">
    <property type="component" value="Unassembled WGS sequence"/>
</dbReference>
<gene>
    <name evidence="2" type="primary">Contig4320.g4622</name>
    <name evidence="2" type="ORF">STYLEM_8910</name>
</gene>
<accession>A0A078AGF3</accession>
<name>A0A078AGF3_STYLE</name>
<evidence type="ECO:0000256" key="1">
    <source>
        <dbReference type="SAM" id="MobiDB-lite"/>
    </source>
</evidence>
<dbReference type="InParanoid" id="A0A078AGF3"/>
<feature type="compositionally biased region" description="Basic and acidic residues" evidence="1">
    <location>
        <begin position="1"/>
        <end position="13"/>
    </location>
</feature>
<feature type="compositionally biased region" description="Low complexity" evidence="1">
    <location>
        <begin position="510"/>
        <end position="521"/>
    </location>
</feature>
<dbReference type="AlphaFoldDB" id="A0A078AGF3"/>
<evidence type="ECO:0000313" key="3">
    <source>
        <dbReference type="Proteomes" id="UP000039865"/>
    </source>
</evidence>
<feature type="region of interest" description="Disordered" evidence="1">
    <location>
        <begin position="510"/>
        <end position="541"/>
    </location>
</feature>